<keyword evidence="1" id="KW-0812">Transmembrane</keyword>
<keyword evidence="1" id="KW-1133">Transmembrane helix</keyword>
<protein>
    <recommendedName>
        <fullName evidence="4">Cation/multidrug efflux pump</fullName>
    </recommendedName>
</protein>
<proteinExistence type="predicted"/>
<evidence type="ECO:0000313" key="2">
    <source>
        <dbReference type="EMBL" id="ROO25211.1"/>
    </source>
</evidence>
<evidence type="ECO:0008006" key="4">
    <source>
        <dbReference type="Google" id="ProtNLM"/>
    </source>
</evidence>
<feature type="transmembrane region" description="Helical" evidence="1">
    <location>
        <begin position="6"/>
        <end position="26"/>
    </location>
</feature>
<name>A0A423PHX6_9GAMM</name>
<dbReference type="RefSeq" id="WP_123592165.1">
    <property type="nucleotide sequence ID" value="NZ_AYKF01000118.1"/>
</dbReference>
<gene>
    <name evidence="2" type="ORF">SAHL_14740</name>
</gene>
<evidence type="ECO:0000313" key="3">
    <source>
        <dbReference type="Proteomes" id="UP000285123"/>
    </source>
</evidence>
<evidence type="ECO:0000256" key="1">
    <source>
        <dbReference type="SAM" id="Phobius"/>
    </source>
</evidence>
<dbReference type="EMBL" id="AYKF01000118">
    <property type="protein sequence ID" value="ROO25211.1"/>
    <property type="molecule type" value="Genomic_DNA"/>
</dbReference>
<dbReference type="Proteomes" id="UP000285123">
    <property type="component" value="Unassembled WGS sequence"/>
</dbReference>
<organism evidence="2 3">
    <name type="scientific">Salinisphaera orenii YIM 95161</name>
    <dbReference type="NCBI Taxonomy" id="1051139"/>
    <lineage>
        <taxon>Bacteria</taxon>
        <taxon>Pseudomonadati</taxon>
        <taxon>Pseudomonadota</taxon>
        <taxon>Gammaproteobacteria</taxon>
        <taxon>Salinisphaerales</taxon>
        <taxon>Salinisphaeraceae</taxon>
        <taxon>Salinisphaera</taxon>
    </lineage>
</organism>
<dbReference type="OrthoDB" id="9156649at2"/>
<accession>A0A423PHX6</accession>
<comment type="caution">
    <text evidence="2">The sequence shown here is derived from an EMBL/GenBank/DDBJ whole genome shotgun (WGS) entry which is preliminary data.</text>
</comment>
<reference evidence="2 3" key="1">
    <citation type="submission" date="2013-10" db="EMBL/GenBank/DDBJ databases">
        <title>Salinisphaera halophila YIM 95161 Genome Sequencing.</title>
        <authorList>
            <person name="Lai Q."/>
            <person name="Li C."/>
            <person name="Shao Z."/>
        </authorList>
    </citation>
    <scope>NUCLEOTIDE SEQUENCE [LARGE SCALE GENOMIC DNA]</scope>
    <source>
        <strain evidence="2 3">YIM 95161</strain>
    </source>
</reference>
<keyword evidence="1" id="KW-0472">Membrane</keyword>
<dbReference type="AlphaFoldDB" id="A0A423PHX6"/>
<sequence>MDLVWLTLALIGLTGIALLGRCGLRLRQRRRLAAARSGLGGGFCLALAGLALAVGANLYTYQRLSHERPVARLHFTQLETQRFRVRIEPASGPSRRFELAGDQWQLDARVLKWRPLANLLGFDALYRLERLSGRYARATAEAEAPRTVHALADRGPGLGVAALARRLPRWTGLADAAYGSATYLPMADGATYAVTLTQSGLVARPVNPAAKRATRHW</sequence>
<feature type="transmembrane region" description="Helical" evidence="1">
    <location>
        <begin position="38"/>
        <end position="59"/>
    </location>
</feature>